<reference evidence="1 2" key="1">
    <citation type="submission" date="2020-04" db="EMBL/GenBank/DDBJ databases">
        <title>Paeniglutamicibacter sp. ANT13_2, a novel actinomycete isolated from sediment in Antarctica.</title>
        <authorList>
            <person name="Sakdapetsiri C."/>
            <person name="Pinyakong O."/>
        </authorList>
    </citation>
    <scope>NUCLEOTIDE SEQUENCE [LARGE SCALE GENOMIC DNA]</scope>
    <source>
        <strain evidence="1 2">ANT13_2</strain>
    </source>
</reference>
<comment type="caution">
    <text evidence="1">The sequence shown here is derived from an EMBL/GenBank/DDBJ whole genome shotgun (WGS) entry which is preliminary data.</text>
</comment>
<protein>
    <submittedName>
        <fullName evidence="1">Uncharacterized protein</fullName>
    </submittedName>
</protein>
<organism evidence="1 2">
    <name type="scientific">Paeniglutamicibacter terrestris</name>
    <dbReference type="NCBI Taxonomy" id="2723403"/>
    <lineage>
        <taxon>Bacteria</taxon>
        <taxon>Bacillati</taxon>
        <taxon>Actinomycetota</taxon>
        <taxon>Actinomycetes</taxon>
        <taxon>Micrococcales</taxon>
        <taxon>Micrococcaceae</taxon>
        <taxon>Paeniglutamicibacter</taxon>
    </lineage>
</organism>
<evidence type="ECO:0000313" key="2">
    <source>
        <dbReference type="Proteomes" id="UP000746595"/>
    </source>
</evidence>
<dbReference type="Proteomes" id="UP000746595">
    <property type="component" value="Unassembled WGS sequence"/>
</dbReference>
<dbReference type="EMBL" id="JAAWVT010000004">
    <property type="protein sequence ID" value="NKG21085.1"/>
    <property type="molecule type" value="Genomic_DNA"/>
</dbReference>
<evidence type="ECO:0000313" key="1">
    <source>
        <dbReference type="EMBL" id="NKG21085.1"/>
    </source>
</evidence>
<name>A0ABX1G4B6_9MICC</name>
<proteinExistence type="predicted"/>
<accession>A0ABX1G4B6</accession>
<gene>
    <name evidence="1" type="ORF">HED64_10255</name>
</gene>
<sequence>MSFPGKPDEPKPPRPLRKFDLLMVDDDTFTVEAHSINVSGQIVAFWVATDGPTDRLTYAVNASLVQTIEEQ</sequence>
<keyword evidence="2" id="KW-1185">Reference proteome</keyword>
<dbReference type="RefSeq" id="WP_168151910.1">
    <property type="nucleotide sequence ID" value="NZ_JAAWVT010000004.1"/>
</dbReference>